<dbReference type="Proteomes" id="UP000774617">
    <property type="component" value="Unassembled WGS sequence"/>
</dbReference>
<dbReference type="InterPro" id="IPR052337">
    <property type="entry name" value="SAT4-like"/>
</dbReference>
<evidence type="ECO:0000256" key="5">
    <source>
        <dbReference type="ARBA" id="ARBA00038359"/>
    </source>
</evidence>
<comment type="subcellular location">
    <subcellularLocation>
        <location evidence="1">Membrane</location>
        <topology evidence="1">Multi-pass membrane protein</topology>
    </subcellularLocation>
</comment>
<keyword evidence="4 6" id="KW-0472">Membrane</keyword>
<evidence type="ECO:0000256" key="3">
    <source>
        <dbReference type="ARBA" id="ARBA00022989"/>
    </source>
</evidence>
<protein>
    <recommendedName>
        <fullName evidence="7">Rhodopsin domain-containing protein</fullName>
    </recommendedName>
</protein>
<feature type="domain" description="Rhodopsin" evidence="7">
    <location>
        <begin position="26"/>
        <end position="209"/>
    </location>
</feature>
<feature type="transmembrane region" description="Helical" evidence="6">
    <location>
        <begin position="121"/>
        <end position="142"/>
    </location>
</feature>
<keyword evidence="2 6" id="KW-0812">Transmembrane</keyword>
<comment type="caution">
    <text evidence="8">The sequence shown here is derived from an EMBL/GenBank/DDBJ whole genome shotgun (WGS) entry which is preliminary data.</text>
</comment>
<reference evidence="8 9" key="1">
    <citation type="journal article" date="2021" name="Nat. Commun.">
        <title>Genetic determinants of endophytism in the Arabidopsis root mycobiome.</title>
        <authorList>
            <person name="Mesny F."/>
            <person name="Miyauchi S."/>
            <person name="Thiergart T."/>
            <person name="Pickel B."/>
            <person name="Atanasova L."/>
            <person name="Karlsson M."/>
            <person name="Huettel B."/>
            <person name="Barry K.W."/>
            <person name="Haridas S."/>
            <person name="Chen C."/>
            <person name="Bauer D."/>
            <person name="Andreopoulos W."/>
            <person name="Pangilinan J."/>
            <person name="LaButti K."/>
            <person name="Riley R."/>
            <person name="Lipzen A."/>
            <person name="Clum A."/>
            <person name="Drula E."/>
            <person name="Henrissat B."/>
            <person name="Kohler A."/>
            <person name="Grigoriev I.V."/>
            <person name="Martin F.M."/>
            <person name="Hacquard S."/>
        </authorList>
    </citation>
    <scope>NUCLEOTIDE SEQUENCE [LARGE SCALE GENOMIC DNA]</scope>
    <source>
        <strain evidence="8 9">MPI-SDFR-AT-0080</strain>
    </source>
</reference>
<keyword evidence="9" id="KW-1185">Reference proteome</keyword>
<evidence type="ECO:0000256" key="2">
    <source>
        <dbReference type="ARBA" id="ARBA00022692"/>
    </source>
</evidence>
<dbReference type="PANTHER" id="PTHR33048">
    <property type="entry name" value="PTH11-LIKE INTEGRAL MEMBRANE PROTEIN (AFU_ORTHOLOGUE AFUA_5G11245)"/>
    <property type="match status" value="1"/>
</dbReference>
<organism evidence="8 9">
    <name type="scientific">Macrophomina phaseolina</name>
    <dbReference type="NCBI Taxonomy" id="35725"/>
    <lineage>
        <taxon>Eukaryota</taxon>
        <taxon>Fungi</taxon>
        <taxon>Dikarya</taxon>
        <taxon>Ascomycota</taxon>
        <taxon>Pezizomycotina</taxon>
        <taxon>Dothideomycetes</taxon>
        <taxon>Dothideomycetes incertae sedis</taxon>
        <taxon>Botryosphaeriales</taxon>
        <taxon>Botryosphaeriaceae</taxon>
        <taxon>Macrophomina</taxon>
    </lineage>
</organism>
<gene>
    <name evidence="8" type="ORF">B0J12DRAFT_220208</name>
</gene>
<feature type="transmembrane region" description="Helical" evidence="6">
    <location>
        <begin position="91"/>
        <end position="109"/>
    </location>
</feature>
<feature type="transmembrane region" description="Helical" evidence="6">
    <location>
        <begin position="38"/>
        <end position="61"/>
    </location>
</feature>
<proteinExistence type="inferred from homology"/>
<dbReference type="EMBL" id="JAGTJR010000029">
    <property type="protein sequence ID" value="KAH7039424.1"/>
    <property type="molecule type" value="Genomic_DNA"/>
</dbReference>
<evidence type="ECO:0000256" key="6">
    <source>
        <dbReference type="SAM" id="Phobius"/>
    </source>
</evidence>
<evidence type="ECO:0000259" key="7">
    <source>
        <dbReference type="Pfam" id="PF20684"/>
    </source>
</evidence>
<evidence type="ECO:0000313" key="8">
    <source>
        <dbReference type="EMBL" id="KAH7039424.1"/>
    </source>
</evidence>
<dbReference type="Pfam" id="PF20684">
    <property type="entry name" value="Fung_rhodopsin"/>
    <property type="match status" value="1"/>
</dbReference>
<dbReference type="PANTHER" id="PTHR33048:SF47">
    <property type="entry name" value="INTEGRAL MEMBRANE PROTEIN-RELATED"/>
    <property type="match status" value="1"/>
</dbReference>
<evidence type="ECO:0000256" key="1">
    <source>
        <dbReference type="ARBA" id="ARBA00004141"/>
    </source>
</evidence>
<sequence length="210" mass="23350">MPPAPSTTVLLTTWISSTLACAAVMLRIYTRTILVRSLGWDDCTIVLAILSSLGLSLLWSFQSRHGLGEPFSALPPQHLETNVELTWLSLFPYYAALSLVKISAILQMLRIFQIPRVRTSCLLALAFMIFFGIWTLITPLIVCHPLAYLWDKSIQDGRCIDAFPILYANAAVNIATDILVTLLPIRILSRLTLSRGQKRGLMAVFALGMM</sequence>
<feature type="transmembrane region" description="Helical" evidence="6">
    <location>
        <begin position="162"/>
        <end position="185"/>
    </location>
</feature>
<comment type="similarity">
    <text evidence="5">Belongs to the SAT4 family.</text>
</comment>
<accession>A0ABQ8G0J1</accession>
<evidence type="ECO:0000256" key="4">
    <source>
        <dbReference type="ARBA" id="ARBA00023136"/>
    </source>
</evidence>
<keyword evidence="3 6" id="KW-1133">Transmembrane helix</keyword>
<name>A0ABQ8G0J1_9PEZI</name>
<dbReference type="InterPro" id="IPR049326">
    <property type="entry name" value="Rhodopsin_dom_fungi"/>
</dbReference>
<feature type="transmembrane region" description="Helical" evidence="6">
    <location>
        <begin position="6"/>
        <end position="26"/>
    </location>
</feature>
<evidence type="ECO:0000313" key="9">
    <source>
        <dbReference type="Proteomes" id="UP000774617"/>
    </source>
</evidence>